<dbReference type="InterPro" id="IPR047134">
    <property type="entry name" value="RNF4"/>
</dbReference>
<dbReference type="PROSITE" id="PS00518">
    <property type="entry name" value="ZF_RING_1"/>
    <property type="match status" value="1"/>
</dbReference>
<dbReference type="Gene3D" id="3.30.40.10">
    <property type="entry name" value="Zinc/RING finger domain, C3HC4 (zinc finger)"/>
    <property type="match status" value="1"/>
</dbReference>
<protein>
    <recommendedName>
        <fullName evidence="6">RING-type domain-containing protein</fullName>
    </recommendedName>
</protein>
<dbReference type="SMART" id="SM00184">
    <property type="entry name" value="RING"/>
    <property type="match status" value="1"/>
</dbReference>
<dbReference type="STRING" id="431595.K3W9U0"/>
<evidence type="ECO:0000256" key="5">
    <source>
        <dbReference type="SAM" id="MobiDB-lite"/>
    </source>
</evidence>
<feature type="region of interest" description="Disordered" evidence="5">
    <location>
        <begin position="171"/>
        <end position="217"/>
    </location>
</feature>
<reference evidence="8" key="1">
    <citation type="journal article" date="2010" name="Genome Biol.">
        <title>Genome sequence of the necrotrophic plant pathogen Pythium ultimum reveals original pathogenicity mechanisms and effector repertoire.</title>
        <authorList>
            <person name="Levesque C.A."/>
            <person name="Brouwer H."/>
            <person name="Cano L."/>
            <person name="Hamilton J.P."/>
            <person name="Holt C."/>
            <person name="Huitema E."/>
            <person name="Raffaele S."/>
            <person name="Robideau G.P."/>
            <person name="Thines M."/>
            <person name="Win J."/>
            <person name="Zerillo M.M."/>
            <person name="Beakes G.W."/>
            <person name="Boore J.L."/>
            <person name="Busam D."/>
            <person name="Dumas B."/>
            <person name="Ferriera S."/>
            <person name="Fuerstenberg S.I."/>
            <person name="Gachon C.M."/>
            <person name="Gaulin E."/>
            <person name="Govers F."/>
            <person name="Grenville-Briggs L."/>
            <person name="Horner N."/>
            <person name="Hostetler J."/>
            <person name="Jiang R.H."/>
            <person name="Johnson J."/>
            <person name="Krajaejun T."/>
            <person name="Lin H."/>
            <person name="Meijer H.J."/>
            <person name="Moore B."/>
            <person name="Morris P."/>
            <person name="Phuntmart V."/>
            <person name="Puiu D."/>
            <person name="Shetty J."/>
            <person name="Stajich J.E."/>
            <person name="Tripathy S."/>
            <person name="Wawra S."/>
            <person name="van West P."/>
            <person name="Whitty B.R."/>
            <person name="Coutinho P.M."/>
            <person name="Henrissat B."/>
            <person name="Martin F."/>
            <person name="Thomas P.D."/>
            <person name="Tyler B.M."/>
            <person name="De Vries R.P."/>
            <person name="Kamoun S."/>
            <person name="Yandell M."/>
            <person name="Tisserat N."/>
            <person name="Buell C.R."/>
        </authorList>
    </citation>
    <scope>NUCLEOTIDE SEQUENCE</scope>
    <source>
        <strain evidence="8">DAOM:BR144</strain>
    </source>
</reference>
<feature type="region of interest" description="Disordered" evidence="5">
    <location>
        <begin position="22"/>
        <end position="85"/>
    </location>
</feature>
<dbReference type="Proteomes" id="UP000019132">
    <property type="component" value="Unassembled WGS sequence"/>
</dbReference>
<dbReference type="InParanoid" id="K3W9U0"/>
<evidence type="ECO:0000256" key="1">
    <source>
        <dbReference type="ARBA" id="ARBA00022723"/>
    </source>
</evidence>
<accession>K3W9U0</accession>
<keyword evidence="8" id="KW-1185">Reference proteome</keyword>
<feature type="domain" description="RING-type" evidence="6">
    <location>
        <begin position="307"/>
        <end position="345"/>
    </location>
</feature>
<dbReference type="GO" id="GO:0045944">
    <property type="term" value="P:positive regulation of transcription by RNA polymerase II"/>
    <property type="evidence" value="ECO:0007669"/>
    <property type="project" value="TreeGrafter"/>
</dbReference>
<dbReference type="SUPFAM" id="SSF57850">
    <property type="entry name" value="RING/U-box"/>
    <property type="match status" value="1"/>
</dbReference>
<evidence type="ECO:0000259" key="6">
    <source>
        <dbReference type="PROSITE" id="PS50089"/>
    </source>
</evidence>
<dbReference type="EnsemblProtists" id="PYU1_T001731">
    <property type="protein sequence ID" value="PYU1_T001731"/>
    <property type="gene ID" value="PYU1_G001730"/>
</dbReference>
<dbReference type="eggNOG" id="KOG0320">
    <property type="taxonomic scope" value="Eukaryota"/>
</dbReference>
<dbReference type="PANTHER" id="PTHR23041">
    <property type="entry name" value="RING FINGER DOMAIN-CONTAINING"/>
    <property type="match status" value="1"/>
</dbReference>
<evidence type="ECO:0000256" key="3">
    <source>
        <dbReference type="ARBA" id="ARBA00022833"/>
    </source>
</evidence>
<organism evidence="7 8">
    <name type="scientific">Globisporangium ultimum (strain ATCC 200006 / CBS 805.95 / DAOM BR144)</name>
    <name type="common">Pythium ultimum</name>
    <dbReference type="NCBI Taxonomy" id="431595"/>
    <lineage>
        <taxon>Eukaryota</taxon>
        <taxon>Sar</taxon>
        <taxon>Stramenopiles</taxon>
        <taxon>Oomycota</taxon>
        <taxon>Peronosporomycetes</taxon>
        <taxon>Pythiales</taxon>
        <taxon>Pythiaceae</taxon>
        <taxon>Globisporangium</taxon>
    </lineage>
</organism>
<reference evidence="8" key="2">
    <citation type="submission" date="2010-04" db="EMBL/GenBank/DDBJ databases">
        <authorList>
            <person name="Buell R."/>
            <person name="Hamilton J."/>
            <person name="Hostetler J."/>
        </authorList>
    </citation>
    <scope>NUCLEOTIDE SEQUENCE [LARGE SCALE GENOMIC DNA]</scope>
    <source>
        <strain evidence="8">DAOM:BR144</strain>
    </source>
</reference>
<dbReference type="HOGENOM" id="CLU_053440_0_0_1"/>
<evidence type="ECO:0000313" key="8">
    <source>
        <dbReference type="Proteomes" id="UP000019132"/>
    </source>
</evidence>
<dbReference type="InterPro" id="IPR017907">
    <property type="entry name" value="Znf_RING_CS"/>
</dbReference>
<evidence type="ECO:0000256" key="2">
    <source>
        <dbReference type="ARBA" id="ARBA00022771"/>
    </source>
</evidence>
<reference evidence="7" key="3">
    <citation type="submission" date="2015-02" db="UniProtKB">
        <authorList>
            <consortium name="EnsemblProtists"/>
        </authorList>
    </citation>
    <scope>IDENTIFICATION</scope>
    <source>
        <strain evidence="7">DAOM BR144</strain>
    </source>
</reference>
<dbReference type="AlphaFoldDB" id="K3W9U0"/>
<dbReference type="VEuPathDB" id="FungiDB:PYU1_G001730"/>
<dbReference type="PROSITE" id="PS50089">
    <property type="entry name" value="ZF_RING_2"/>
    <property type="match status" value="1"/>
</dbReference>
<dbReference type="InterPro" id="IPR001841">
    <property type="entry name" value="Znf_RING"/>
</dbReference>
<evidence type="ECO:0000256" key="4">
    <source>
        <dbReference type="PROSITE-ProRule" id="PRU00175"/>
    </source>
</evidence>
<keyword evidence="2 4" id="KW-0863">Zinc-finger</keyword>
<proteinExistence type="predicted"/>
<keyword evidence="3" id="KW-0862">Zinc</keyword>
<dbReference type="PANTHER" id="PTHR23041:SF78">
    <property type="entry name" value="E3 UBIQUITIN-PROTEIN LIGASE RNF4"/>
    <property type="match status" value="1"/>
</dbReference>
<evidence type="ECO:0000313" key="7">
    <source>
        <dbReference type="EnsemblProtists" id="PYU1_T001731"/>
    </source>
</evidence>
<dbReference type="GO" id="GO:0008270">
    <property type="term" value="F:zinc ion binding"/>
    <property type="evidence" value="ECO:0007669"/>
    <property type="project" value="UniProtKB-KW"/>
</dbReference>
<dbReference type="EMBL" id="GL376634">
    <property type="status" value="NOT_ANNOTATED_CDS"/>
    <property type="molecule type" value="Genomic_DNA"/>
</dbReference>
<keyword evidence="1" id="KW-0479">Metal-binding</keyword>
<name>K3W9U0_GLOUD</name>
<dbReference type="Pfam" id="PF13923">
    <property type="entry name" value="zf-C3HC4_2"/>
    <property type="match status" value="1"/>
</dbReference>
<sequence length="358" mass="39261">MNYPDDSPSFLSFLPPMHDYNRQESGGSLFHFGQESNGGDGDETTVGGDGDDASAFIGESYGTMQQGQRIPESSEHNQSNFGLGLTSGDWHQFPSHMTFSFNGSATASTTANNGSDVSQAFSASDFRPVTFPRGRFNRQLHDQQQPRQHHHLSAASSAALAALGVPFAMFTSRPSQPRRPPQEIDLTVSSSDSEQEDSDYTFGNAVSGENDDDDDDGVQIVHTRRTNIGAAIGGIVNPSSRYLSYTSIPPLRRKRRRQETDADGDGAAAVRLTTEDPVIFDGQRAESTNISMENNETIERFKNALKCSICLDTIDEMTSTMCGHVYCGKCIRLAIRVTGKCPLCQRKLRPKDIHPLYF</sequence>
<dbReference type="InterPro" id="IPR013083">
    <property type="entry name" value="Znf_RING/FYVE/PHD"/>
</dbReference>